<reference evidence="1" key="1">
    <citation type="journal article" date="2019" name="J. Antimicrob. Chemother.">
        <title>Macrococcus canis contains recombinogenic methicillin resistance elements and the mecB plasmid found in Staphylococcus aureus.</title>
        <authorList>
            <person name="Chanchaithong P."/>
            <person name="Perreten V."/>
            <person name="Schwendener S."/>
        </authorList>
    </citation>
    <scope>NUCLEOTIDE SEQUENCE</scope>
    <source>
        <strain evidence="1">Epi0076A</strain>
    </source>
</reference>
<organism evidence="1">
    <name type="scientific">Macrococcoides canis</name>
    <dbReference type="NCBI Taxonomy" id="1855823"/>
    <lineage>
        <taxon>Bacteria</taxon>
        <taxon>Bacillati</taxon>
        <taxon>Bacillota</taxon>
        <taxon>Bacilli</taxon>
        <taxon>Bacillales</taxon>
        <taxon>Staphylococcaceae</taxon>
        <taxon>Macrococcoides</taxon>
    </lineage>
</organism>
<dbReference type="AlphaFoldDB" id="A0A4Y1NNG5"/>
<dbReference type="EMBL" id="MF477835">
    <property type="protein sequence ID" value="AXE74987.1"/>
    <property type="molecule type" value="Genomic_DNA"/>
</dbReference>
<sequence length="70" mass="8089">MWYQISVFDATEKCDLGGLVYCVFMVLLERRFQSREIKTQISLLLLSLLQNKKQLSQVALIPLLSQLQVS</sequence>
<proteinExistence type="predicted"/>
<protein>
    <submittedName>
        <fullName evidence="1">Uncharacterized protein</fullName>
    </submittedName>
</protein>
<accession>A0A4Y1NNG5</accession>
<name>A0A4Y1NNG5_9STAP</name>
<evidence type="ECO:0000313" key="1">
    <source>
        <dbReference type="EMBL" id="AXE74987.1"/>
    </source>
</evidence>